<sequence length="173" mass="19309">MKVGYTADSVAAISLREVCQEVSLIKPEDNNAAHFLEFIAKNVENEIVAFSLIDLNLQLIQLLPGLRLLHEQGKSLILLEKGVLGEISDEVTTSALYQMAVMEEEIMRSRTMEGIENARKKGLIAGRPKINERVVEKIRSLYASRQKTIREIADICGVSVGTAYKYATQEEKT</sequence>
<comment type="caution">
    <text evidence="1">The sequence shown here is derived from an EMBL/GenBank/DDBJ whole genome shotgun (WGS) entry which is preliminary data.</text>
</comment>
<dbReference type="Gene3D" id="1.10.10.60">
    <property type="entry name" value="Homeodomain-like"/>
    <property type="match status" value="1"/>
</dbReference>
<dbReference type="Proteomes" id="UP000674938">
    <property type="component" value="Unassembled WGS sequence"/>
</dbReference>
<dbReference type="RefSeq" id="WP_209524354.1">
    <property type="nucleotide sequence ID" value="NZ_JAEEGA010000001.1"/>
</dbReference>
<dbReference type="EMBL" id="JAEEGA010000001">
    <property type="protein sequence ID" value="MBP1039449.1"/>
    <property type="molecule type" value="Genomic_DNA"/>
</dbReference>
<dbReference type="GO" id="GO:0003677">
    <property type="term" value="F:DNA binding"/>
    <property type="evidence" value="ECO:0007669"/>
    <property type="project" value="InterPro"/>
</dbReference>
<keyword evidence="2" id="KW-1185">Reference proteome</keyword>
<reference evidence="1" key="1">
    <citation type="submission" date="2020-12" db="EMBL/GenBank/DDBJ databases">
        <title>Vagococcus allomyrinae sp. nov. and Enterococcus lavae sp. nov., isolated from the larvae of Allomyrina dichotoma.</title>
        <authorList>
            <person name="Lee S.D."/>
        </authorList>
    </citation>
    <scope>NUCLEOTIDE SEQUENCE</scope>
    <source>
        <strain evidence="1">BWB3-3</strain>
    </source>
</reference>
<evidence type="ECO:0000313" key="1">
    <source>
        <dbReference type="EMBL" id="MBP1039449.1"/>
    </source>
</evidence>
<dbReference type="SUPFAM" id="SSF53041">
    <property type="entry name" value="Resolvase-like"/>
    <property type="match status" value="1"/>
</dbReference>
<organism evidence="1 2">
    <name type="scientific">Vagococcus allomyrinae</name>
    <dbReference type="NCBI Taxonomy" id="2794353"/>
    <lineage>
        <taxon>Bacteria</taxon>
        <taxon>Bacillati</taxon>
        <taxon>Bacillota</taxon>
        <taxon>Bacilli</taxon>
        <taxon>Lactobacillales</taxon>
        <taxon>Enterococcaceae</taxon>
        <taxon>Vagococcus</taxon>
    </lineage>
</organism>
<protein>
    <submittedName>
        <fullName evidence="1">Recombinase family protein</fullName>
    </submittedName>
</protein>
<dbReference type="GO" id="GO:0000150">
    <property type="term" value="F:DNA strand exchange activity"/>
    <property type="evidence" value="ECO:0007669"/>
    <property type="project" value="InterPro"/>
</dbReference>
<proteinExistence type="predicted"/>
<dbReference type="AlphaFoldDB" id="A0A940STA1"/>
<evidence type="ECO:0000313" key="2">
    <source>
        <dbReference type="Proteomes" id="UP000674938"/>
    </source>
</evidence>
<accession>A0A940STA1</accession>
<name>A0A940STA1_9ENTE</name>
<dbReference type="InterPro" id="IPR036162">
    <property type="entry name" value="Resolvase-like_N_sf"/>
</dbReference>
<gene>
    <name evidence="1" type="ORF">I6N95_00375</name>
</gene>